<proteinExistence type="predicted"/>
<dbReference type="InterPro" id="IPR006735">
    <property type="entry name" value="Rtf2"/>
</dbReference>
<dbReference type="OrthoDB" id="247013at2759"/>
<dbReference type="GO" id="GO:0005634">
    <property type="term" value="C:nucleus"/>
    <property type="evidence" value="ECO:0007669"/>
    <property type="project" value="TreeGrafter"/>
</dbReference>
<organism evidence="1 2">
    <name type="scientific">Tritrichomonas foetus</name>
    <dbReference type="NCBI Taxonomy" id="1144522"/>
    <lineage>
        <taxon>Eukaryota</taxon>
        <taxon>Metamonada</taxon>
        <taxon>Parabasalia</taxon>
        <taxon>Tritrichomonadida</taxon>
        <taxon>Tritrichomonadidae</taxon>
        <taxon>Tritrichomonas</taxon>
    </lineage>
</organism>
<evidence type="ECO:0000313" key="2">
    <source>
        <dbReference type="Proteomes" id="UP000179807"/>
    </source>
</evidence>
<dbReference type="GO" id="GO:0006274">
    <property type="term" value="P:DNA replication termination"/>
    <property type="evidence" value="ECO:0007669"/>
    <property type="project" value="TreeGrafter"/>
</dbReference>
<comment type="caution">
    <text evidence="1">The sequence shown here is derived from an EMBL/GenBank/DDBJ whole genome shotgun (WGS) entry which is preliminary data.</text>
</comment>
<protein>
    <recommendedName>
        <fullName evidence="3">Replication termination factor 2</fullName>
    </recommendedName>
</protein>
<dbReference type="PANTHER" id="PTHR12775">
    <property type="entry name" value="PROTEIN C20ORF43 HOMOLOG"/>
    <property type="match status" value="1"/>
</dbReference>
<evidence type="ECO:0008006" key="3">
    <source>
        <dbReference type="Google" id="ProtNLM"/>
    </source>
</evidence>
<dbReference type="Pfam" id="PF04641">
    <property type="entry name" value="Rtf2"/>
    <property type="match status" value="1"/>
</dbReference>
<gene>
    <name evidence="1" type="ORF">TRFO_11110</name>
</gene>
<keyword evidence="2" id="KW-1185">Reference proteome</keyword>
<dbReference type="PANTHER" id="PTHR12775:SF0">
    <property type="entry name" value="REPLICATION TERMINATION FACTOR 2"/>
    <property type="match status" value="1"/>
</dbReference>
<dbReference type="AlphaFoldDB" id="A0A1J4J8C6"/>
<dbReference type="EMBL" id="MLAK01001315">
    <property type="protein sequence ID" value="OHS94487.1"/>
    <property type="molecule type" value="Genomic_DNA"/>
</dbReference>
<reference evidence="1" key="1">
    <citation type="submission" date="2016-10" db="EMBL/GenBank/DDBJ databases">
        <authorList>
            <person name="Benchimol M."/>
            <person name="Almeida L.G."/>
            <person name="Vasconcelos A.T."/>
            <person name="Perreira-Neves A."/>
            <person name="Rosa I.A."/>
            <person name="Tasca T."/>
            <person name="Bogo M.R."/>
            <person name="de Souza W."/>
        </authorList>
    </citation>
    <scope>NUCLEOTIDE SEQUENCE [LARGE SCALE GENOMIC DNA]</scope>
    <source>
        <strain evidence="1">K</strain>
    </source>
</reference>
<dbReference type="Proteomes" id="UP000179807">
    <property type="component" value="Unassembled WGS sequence"/>
</dbReference>
<name>A0A1J4J8C6_9EUKA</name>
<dbReference type="SUPFAM" id="SSF57850">
    <property type="entry name" value="RING/U-box"/>
    <property type="match status" value="1"/>
</dbReference>
<dbReference type="GeneID" id="94830551"/>
<dbReference type="VEuPathDB" id="TrichDB:TRFO_11110"/>
<sequence>MGLDGGCLLKRPDMVAKTPTADRRMDRKERNAEFARCCWTLCTLAGEPLQIPVVVSKKGQFFNQNSIMNALLEGSLPKRLRKLKKKSYWKEVDLLGAKNLVEYVCPVSGKSPTPGTVDSWIVIFKCGHIFLEIALKQLKVHECPVCGCKFESSDVINITPLHRPRSE</sequence>
<dbReference type="RefSeq" id="XP_068347624.1">
    <property type="nucleotide sequence ID" value="XM_068495847.1"/>
</dbReference>
<accession>A0A1J4J8C6</accession>
<evidence type="ECO:0000313" key="1">
    <source>
        <dbReference type="EMBL" id="OHS94487.1"/>
    </source>
</evidence>